<evidence type="ECO:0000313" key="2">
    <source>
        <dbReference type="Proteomes" id="UP001066276"/>
    </source>
</evidence>
<evidence type="ECO:0000313" key="1">
    <source>
        <dbReference type="EMBL" id="KAJ1156304.1"/>
    </source>
</evidence>
<comment type="caution">
    <text evidence="1">The sequence shown here is derived from an EMBL/GenBank/DDBJ whole genome shotgun (WGS) entry which is preliminary data.</text>
</comment>
<sequence length="67" mass="7638">MKRARYLPANEANQKCKTHVAPRAREALRYRGLARCRQDAEAGLLFRHGVTDPVQSMRSFVHAPVYA</sequence>
<keyword evidence="2" id="KW-1185">Reference proteome</keyword>
<name>A0AAV7RYK6_PLEWA</name>
<dbReference type="Proteomes" id="UP001066276">
    <property type="component" value="Chromosome 5"/>
</dbReference>
<organism evidence="1 2">
    <name type="scientific">Pleurodeles waltl</name>
    <name type="common">Iberian ribbed newt</name>
    <dbReference type="NCBI Taxonomy" id="8319"/>
    <lineage>
        <taxon>Eukaryota</taxon>
        <taxon>Metazoa</taxon>
        <taxon>Chordata</taxon>
        <taxon>Craniata</taxon>
        <taxon>Vertebrata</taxon>
        <taxon>Euteleostomi</taxon>
        <taxon>Amphibia</taxon>
        <taxon>Batrachia</taxon>
        <taxon>Caudata</taxon>
        <taxon>Salamandroidea</taxon>
        <taxon>Salamandridae</taxon>
        <taxon>Pleurodelinae</taxon>
        <taxon>Pleurodeles</taxon>
    </lineage>
</organism>
<accession>A0AAV7RYK6</accession>
<dbReference type="EMBL" id="JANPWB010000009">
    <property type="protein sequence ID" value="KAJ1156304.1"/>
    <property type="molecule type" value="Genomic_DNA"/>
</dbReference>
<proteinExistence type="predicted"/>
<gene>
    <name evidence="1" type="ORF">NDU88_009028</name>
</gene>
<reference evidence="1" key="1">
    <citation type="journal article" date="2022" name="bioRxiv">
        <title>Sequencing and chromosome-scale assembly of the giantPleurodeles waltlgenome.</title>
        <authorList>
            <person name="Brown T."/>
            <person name="Elewa A."/>
            <person name="Iarovenko S."/>
            <person name="Subramanian E."/>
            <person name="Araus A.J."/>
            <person name="Petzold A."/>
            <person name="Susuki M."/>
            <person name="Suzuki K.-i.T."/>
            <person name="Hayashi T."/>
            <person name="Toyoda A."/>
            <person name="Oliveira C."/>
            <person name="Osipova E."/>
            <person name="Leigh N.D."/>
            <person name="Simon A."/>
            <person name="Yun M.H."/>
        </authorList>
    </citation>
    <scope>NUCLEOTIDE SEQUENCE</scope>
    <source>
        <strain evidence="1">20211129_DDA</strain>
        <tissue evidence="1">Liver</tissue>
    </source>
</reference>
<protein>
    <submittedName>
        <fullName evidence="1">Uncharacterized protein</fullName>
    </submittedName>
</protein>
<dbReference type="AlphaFoldDB" id="A0AAV7RYK6"/>